<dbReference type="EMBL" id="JABTTQ020001219">
    <property type="protein sequence ID" value="KAK6133380.1"/>
    <property type="molecule type" value="Genomic_DNA"/>
</dbReference>
<dbReference type="InterPro" id="IPR012162">
    <property type="entry name" value="PNPase"/>
</dbReference>
<dbReference type="PANTHER" id="PTHR11252">
    <property type="entry name" value="POLYRIBONUCLEOTIDE NUCLEOTIDYLTRANSFERASE"/>
    <property type="match status" value="1"/>
</dbReference>
<evidence type="ECO:0000313" key="2">
    <source>
        <dbReference type="Proteomes" id="UP001318860"/>
    </source>
</evidence>
<accession>A0ABR0VG81</accession>
<keyword evidence="2" id="KW-1185">Reference proteome</keyword>
<comment type="caution">
    <text evidence="1">The sequence shown here is derived from an EMBL/GenBank/DDBJ whole genome shotgun (WGS) entry which is preliminary data.</text>
</comment>
<reference evidence="1 2" key="1">
    <citation type="journal article" date="2021" name="Comput. Struct. Biotechnol. J.">
        <title>De novo genome assembly of the potent medicinal plant Rehmannia glutinosa using nanopore technology.</title>
        <authorList>
            <person name="Ma L."/>
            <person name="Dong C."/>
            <person name="Song C."/>
            <person name="Wang X."/>
            <person name="Zheng X."/>
            <person name="Niu Y."/>
            <person name="Chen S."/>
            <person name="Feng W."/>
        </authorList>
    </citation>
    <scope>NUCLEOTIDE SEQUENCE [LARGE SCALE GENOMIC DNA]</scope>
    <source>
        <strain evidence="1">DH-2019</strain>
    </source>
</reference>
<name>A0ABR0VG81_REHGL</name>
<dbReference type="PANTHER" id="PTHR11252:SF16">
    <property type="entry name" value="POLYRIBONUCLEOTIDE NUCLEOTIDYLTRANSFERASE 2, MITOCHONDRIAL"/>
    <property type="match status" value="1"/>
</dbReference>
<dbReference type="Gene3D" id="3.30.230.70">
    <property type="entry name" value="GHMP Kinase, N-terminal domain"/>
    <property type="match status" value="1"/>
</dbReference>
<dbReference type="InterPro" id="IPR027408">
    <property type="entry name" value="PNPase/RNase_PH_dom_sf"/>
</dbReference>
<evidence type="ECO:0000313" key="1">
    <source>
        <dbReference type="EMBL" id="KAK6133380.1"/>
    </source>
</evidence>
<protein>
    <submittedName>
        <fullName evidence="1">Uncharacterized protein</fullName>
    </submittedName>
</protein>
<sequence>MSEYVCDDIACAYEEKDCGRHHHQQTYLAPTTALRLSFSTIASLGYGCGRFVFISSNRFSKSGGIARKKIMETFSEEFKIGSRKISLEIGKIARFVNHAVVLAMEETKVLSTVASAKSDGTRDFLPLTLQLRHLKLQFKCINIQCENYPPRSATPEQIKAFKKYTDPLLLRQRSSIKGKTIREAQKTFRITSPDEFVETGTYLREKKVKKLYLALAAAPVSIGIRTQLAACGAPLVGDSAYMPAAIAEANCPGLNPYGKNKKEYADDDAKALAIEEWIAHHGKEPSVAIGLQACHISWDDGEHSYEAGSPWWR</sequence>
<organism evidence="1 2">
    <name type="scientific">Rehmannia glutinosa</name>
    <name type="common">Chinese foxglove</name>
    <dbReference type="NCBI Taxonomy" id="99300"/>
    <lineage>
        <taxon>Eukaryota</taxon>
        <taxon>Viridiplantae</taxon>
        <taxon>Streptophyta</taxon>
        <taxon>Embryophyta</taxon>
        <taxon>Tracheophyta</taxon>
        <taxon>Spermatophyta</taxon>
        <taxon>Magnoliopsida</taxon>
        <taxon>eudicotyledons</taxon>
        <taxon>Gunneridae</taxon>
        <taxon>Pentapetalae</taxon>
        <taxon>asterids</taxon>
        <taxon>lamiids</taxon>
        <taxon>Lamiales</taxon>
        <taxon>Orobanchaceae</taxon>
        <taxon>Rehmannieae</taxon>
        <taxon>Rehmannia</taxon>
    </lineage>
</organism>
<dbReference type="Proteomes" id="UP001318860">
    <property type="component" value="Unassembled WGS sequence"/>
</dbReference>
<gene>
    <name evidence="1" type="ORF">DH2020_032890</name>
</gene>
<proteinExistence type="predicted"/>